<dbReference type="Proteomes" id="UP001324115">
    <property type="component" value="Unassembled WGS sequence"/>
</dbReference>
<dbReference type="SUPFAM" id="SSF52058">
    <property type="entry name" value="L domain-like"/>
    <property type="match status" value="1"/>
</dbReference>
<dbReference type="PROSITE" id="PS51450">
    <property type="entry name" value="LRR"/>
    <property type="match status" value="1"/>
</dbReference>
<organism evidence="11 12">
    <name type="scientific">Quercus rubra</name>
    <name type="common">Northern red oak</name>
    <name type="synonym">Quercus borealis</name>
    <dbReference type="NCBI Taxonomy" id="3512"/>
    <lineage>
        <taxon>Eukaryota</taxon>
        <taxon>Viridiplantae</taxon>
        <taxon>Streptophyta</taxon>
        <taxon>Embryophyta</taxon>
        <taxon>Tracheophyta</taxon>
        <taxon>Spermatophyta</taxon>
        <taxon>Magnoliopsida</taxon>
        <taxon>eudicotyledons</taxon>
        <taxon>Gunneridae</taxon>
        <taxon>Pentapetalae</taxon>
        <taxon>rosids</taxon>
        <taxon>fabids</taxon>
        <taxon>Fagales</taxon>
        <taxon>Fagaceae</taxon>
        <taxon>Quercus</taxon>
    </lineage>
</organism>
<evidence type="ECO:0000256" key="3">
    <source>
        <dbReference type="ARBA" id="ARBA00022475"/>
    </source>
</evidence>
<keyword evidence="5 10" id="KW-0812">Transmembrane</keyword>
<keyword evidence="8 10" id="KW-0472">Membrane</keyword>
<dbReference type="PANTHER" id="PTHR48065">
    <property type="entry name" value="OS10G0469600 PROTEIN"/>
    <property type="match status" value="1"/>
</dbReference>
<dbReference type="EMBL" id="JAXUIC010000011">
    <property type="protein sequence ID" value="KAK4563926.1"/>
    <property type="molecule type" value="Genomic_DNA"/>
</dbReference>
<keyword evidence="9" id="KW-0325">Glycoprotein</keyword>
<dbReference type="AlphaFoldDB" id="A0AAN7E647"/>
<comment type="similarity">
    <text evidence="2">Belongs to the RLP family.</text>
</comment>
<dbReference type="Pfam" id="PF00560">
    <property type="entry name" value="LRR_1"/>
    <property type="match status" value="3"/>
</dbReference>
<evidence type="ECO:0000256" key="1">
    <source>
        <dbReference type="ARBA" id="ARBA00004236"/>
    </source>
</evidence>
<reference evidence="11 12" key="1">
    <citation type="journal article" date="2023" name="G3 (Bethesda)">
        <title>A haplotype-resolved chromosome-scale genome for Quercus rubra L. provides insights into the genetics of adaptive traits for red oak species.</title>
        <authorList>
            <person name="Kapoor B."/>
            <person name="Jenkins J."/>
            <person name="Schmutz J."/>
            <person name="Zhebentyayeva T."/>
            <person name="Kuelheim C."/>
            <person name="Coggeshall M."/>
            <person name="Heim C."/>
            <person name="Lasky J.R."/>
            <person name="Leites L."/>
            <person name="Islam-Faridi N."/>
            <person name="Romero-Severson J."/>
            <person name="DeLeo V.L."/>
            <person name="Lucas S.M."/>
            <person name="Lazic D."/>
            <person name="Gailing O."/>
            <person name="Carlson J."/>
            <person name="Staton M."/>
        </authorList>
    </citation>
    <scope>NUCLEOTIDE SEQUENCE [LARGE SCALE GENOMIC DNA]</scope>
    <source>
        <strain evidence="11">Pseudo-F2</strain>
    </source>
</reference>
<evidence type="ECO:0000256" key="9">
    <source>
        <dbReference type="ARBA" id="ARBA00023180"/>
    </source>
</evidence>
<dbReference type="Gene3D" id="3.80.10.10">
    <property type="entry name" value="Ribonuclease Inhibitor"/>
    <property type="match status" value="3"/>
</dbReference>
<evidence type="ECO:0000256" key="10">
    <source>
        <dbReference type="SAM" id="Phobius"/>
    </source>
</evidence>
<evidence type="ECO:0000313" key="11">
    <source>
        <dbReference type="EMBL" id="KAK4563926.1"/>
    </source>
</evidence>
<keyword evidence="4" id="KW-0433">Leucine-rich repeat</keyword>
<comment type="caution">
    <text evidence="11">The sequence shown here is derived from an EMBL/GenBank/DDBJ whole genome shotgun (WGS) entry which is preliminary data.</text>
</comment>
<keyword evidence="7 10" id="KW-1133">Transmembrane helix</keyword>
<evidence type="ECO:0000256" key="5">
    <source>
        <dbReference type="ARBA" id="ARBA00022692"/>
    </source>
</evidence>
<evidence type="ECO:0000256" key="4">
    <source>
        <dbReference type="ARBA" id="ARBA00022614"/>
    </source>
</evidence>
<feature type="transmembrane region" description="Helical" evidence="10">
    <location>
        <begin position="444"/>
        <end position="463"/>
    </location>
</feature>
<evidence type="ECO:0000256" key="8">
    <source>
        <dbReference type="ARBA" id="ARBA00023136"/>
    </source>
</evidence>
<dbReference type="InterPro" id="IPR001611">
    <property type="entry name" value="Leu-rich_rpt"/>
</dbReference>
<dbReference type="Pfam" id="PF13855">
    <property type="entry name" value="LRR_8"/>
    <property type="match status" value="1"/>
</dbReference>
<evidence type="ECO:0000313" key="12">
    <source>
        <dbReference type="Proteomes" id="UP001324115"/>
    </source>
</evidence>
<keyword evidence="12" id="KW-1185">Reference proteome</keyword>
<keyword evidence="6" id="KW-0677">Repeat</keyword>
<evidence type="ECO:0000256" key="2">
    <source>
        <dbReference type="ARBA" id="ARBA00009592"/>
    </source>
</evidence>
<dbReference type="PANTHER" id="PTHR48065:SF69">
    <property type="entry name" value="OS07G0466500 PROTEIN"/>
    <property type="match status" value="1"/>
</dbReference>
<protein>
    <submittedName>
        <fullName evidence="11">Uncharacterized protein</fullName>
    </submittedName>
</protein>
<comment type="subcellular location">
    <subcellularLocation>
        <location evidence="1">Cell membrane</location>
    </subcellularLocation>
</comment>
<name>A0AAN7E647_QUERU</name>
<keyword evidence="3" id="KW-1003">Cell membrane</keyword>
<accession>A0AAN7E647</accession>
<dbReference type="GO" id="GO:0005886">
    <property type="term" value="C:plasma membrane"/>
    <property type="evidence" value="ECO:0007669"/>
    <property type="project" value="UniProtKB-SubCell"/>
</dbReference>
<evidence type="ECO:0000256" key="7">
    <source>
        <dbReference type="ARBA" id="ARBA00022989"/>
    </source>
</evidence>
<evidence type="ECO:0000256" key="6">
    <source>
        <dbReference type="ARBA" id="ARBA00022737"/>
    </source>
</evidence>
<dbReference type="PRINTS" id="PR00019">
    <property type="entry name" value="LEURICHRPT"/>
</dbReference>
<dbReference type="FunFam" id="3.80.10.10:FF:000213">
    <property type="entry name" value="Tyrosine-sulfated glycopeptide receptor 1"/>
    <property type="match status" value="1"/>
</dbReference>
<dbReference type="InterPro" id="IPR032675">
    <property type="entry name" value="LRR_dom_sf"/>
</dbReference>
<gene>
    <name evidence="11" type="ORF">RGQ29_006137</name>
</gene>
<proteinExistence type="inferred from homology"/>
<sequence length="477" mass="52527">MVSPVVYYQQLQGGTALTLLVAALGLVPRPWAGPDSTGFDRRIVGLELGSKRLVGKICGSLAGLNQLRVLNFSHNFLQGSLPDELFSLPNIEIIDISNNAFVGSINNKDIFMRLARLEQFSARSNLFTGHLPTSLVNSPSRQMFNLNNSLSGPINLNCSAMKNLVSLGLGSNLFHGPIPNSLSSCRGLKAPNLGRNNLGGELPNNFKNLKGPIPQWLSRCHNLQFLDLSWNHLGGNIPSWVGKFDSLFYLDLSNNSLKGELPKSLTELQCLISGKMTIEEPVSSFQIYTARQGGPGLSYRQISSFRPTIDLSYDILQGPIWPGFGNLKRLHVLNLKENKLSGPIPNNLSGMTDLEKLDLSHNNLSGEIPHSLINLSFLSTFDISYNQLCGEIPLGSQFDTFPNTNFEGNNGLCHAQCTYQSEQIPILSIRERKRTIIGLPFKTGAATGFVLTVICCFMSRLALPKPHKRKYIRFVTS</sequence>